<dbReference type="RefSeq" id="WP_154533446.1">
    <property type="nucleotide sequence ID" value="NZ_VUNG01000006.1"/>
</dbReference>
<proteinExistence type="predicted"/>
<protein>
    <submittedName>
        <fullName evidence="1">Uncharacterized protein</fullName>
    </submittedName>
</protein>
<dbReference type="EMBL" id="VUNG01000006">
    <property type="protein sequence ID" value="MST83864.1"/>
    <property type="molecule type" value="Genomic_DNA"/>
</dbReference>
<organism evidence="1 2">
    <name type="scientific">Hallella mizrahii</name>
    <dbReference type="NCBI Taxonomy" id="2606637"/>
    <lineage>
        <taxon>Bacteria</taxon>
        <taxon>Pseudomonadati</taxon>
        <taxon>Bacteroidota</taxon>
        <taxon>Bacteroidia</taxon>
        <taxon>Bacteroidales</taxon>
        <taxon>Prevotellaceae</taxon>
        <taxon>Hallella</taxon>
    </lineage>
</organism>
<keyword evidence="2" id="KW-1185">Reference proteome</keyword>
<dbReference type="Proteomes" id="UP000438914">
    <property type="component" value="Unassembled WGS sequence"/>
</dbReference>
<evidence type="ECO:0000313" key="1">
    <source>
        <dbReference type="EMBL" id="MST83864.1"/>
    </source>
</evidence>
<accession>A0A7K0KD93</accession>
<gene>
    <name evidence="1" type="ORF">FYJ73_04125</name>
</gene>
<name>A0A7K0KD93_9BACT</name>
<evidence type="ECO:0000313" key="2">
    <source>
        <dbReference type="Proteomes" id="UP000438914"/>
    </source>
</evidence>
<reference evidence="1 2" key="1">
    <citation type="submission" date="2019-08" db="EMBL/GenBank/DDBJ databases">
        <title>In-depth cultivation of the pig gut microbiome towards novel bacterial diversity and tailored functional studies.</title>
        <authorList>
            <person name="Wylensek D."/>
            <person name="Hitch T.C.A."/>
            <person name="Clavel T."/>
        </authorList>
    </citation>
    <scope>NUCLEOTIDE SEQUENCE [LARGE SCALE GENOMIC DNA]</scope>
    <source>
        <strain evidence="1 2">LKV-178-WT-2A</strain>
    </source>
</reference>
<comment type="caution">
    <text evidence="1">The sequence shown here is derived from an EMBL/GenBank/DDBJ whole genome shotgun (WGS) entry which is preliminary data.</text>
</comment>
<dbReference type="AlphaFoldDB" id="A0A7K0KD93"/>
<sequence length="64" mass="7204">MIETLLCTVLIIAIAMILLCARVILKKNGSFQSQHIHDNAALRKQGIHCVIDQDREARMKSQAM</sequence>